<feature type="region of interest" description="Disordered" evidence="1">
    <location>
        <begin position="232"/>
        <end position="255"/>
    </location>
</feature>
<accession>A0A7X1LNZ9</accession>
<dbReference type="Proteomes" id="UP000517694">
    <property type="component" value="Unassembled WGS sequence"/>
</dbReference>
<feature type="region of interest" description="Disordered" evidence="1">
    <location>
        <begin position="417"/>
        <end position="598"/>
    </location>
</feature>
<feature type="compositionally biased region" description="Low complexity" evidence="1">
    <location>
        <begin position="680"/>
        <end position="690"/>
    </location>
</feature>
<feature type="compositionally biased region" description="Low complexity" evidence="1">
    <location>
        <begin position="505"/>
        <end position="529"/>
    </location>
</feature>
<feature type="compositionally biased region" description="Basic and acidic residues" evidence="1">
    <location>
        <begin position="665"/>
        <end position="679"/>
    </location>
</feature>
<dbReference type="RefSeq" id="WP_159672332.1">
    <property type="nucleotide sequence ID" value="NZ_JACMHY010000002.1"/>
</dbReference>
<organism evidence="2 3">
    <name type="scientific">Streptomyces mexicanus</name>
    <dbReference type="NCBI Taxonomy" id="178566"/>
    <lineage>
        <taxon>Bacteria</taxon>
        <taxon>Bacillati</taxon>
        <taxon>Actinomycetota</taxon>
        <taxon>Actinomycetes</taxon>
        <taxon>Kitasatosporales</taxon>
        <taxon>Streptomycetaceae</taxon>
        <taxon>Streptomyces</taxon>
    </lineage>
</organism>
<feature type="compositionally biased region" description="Low complexity" evidence="1">
    <location>
        <begin position="560"/>
        <end position="573"/>
    </location>
</feature>
<dbReference type="OrthoDB" id="3479550at2"/>
<dbReference type="AlphaFoldDB" id="A0A7X1LNZ9"/>
<sequence length="797" mass="84928">MESGYLVMRRQNGNKGEKYVGTVRLVEDDSAVIEWPGGRRSRIPLPAPSDITVIPVGSVRYRALRDFQELKKEFSKSPVPVLVALLEEMGGEATVKQLQDETRHLGLAAEHDNTWWISIRKRLLGQPRVTESKSNGPLKLIDDPFQKERDLPAREALEFLATPATKRPRGLDQALREAVHAGQSELTAYERVAAHVLKVPLSAWPASTNEYTPQGVSQKVLAMAVEFLADATKGQRRAKNPTAEPSPKLGKGGAPPAAAVTPLLVGLVTTPEDSAAADQAAKLPRGLMAQACVMAVMARFESEDRTVGGDHLLRRGTVLLPEALDESPLVPASQREAFAEELLVRALDLLLRSAGQRPPSAPEREWVDLVLTAVPEHTLQLGVAATDTEDLAAALKALPDRPDGSRERVMLVLASLADTPDNAEQPGTPANPAEASAKSAESASAGIDPGPAEDASAEEPKVQESQSELAPAVTVDAGTPAQEQEAEGDAPGDTGPAEDAPTEEPTAQAPQTGSPTPATTTDTDAPAQEPKADGDAPDDADPAEDAPTEEPKAQESQSEPTPAATADADTPAPKSEEADDTPAGTAGAPAPVTVLAPEERNRYDIALSRERAVAQALRSERDQLKQELAASQRRYDRVGEEFAELRARLDAVTVELAAATRRGEALTRQAQRREQELRQARQAGRAASQSQLRQARIDGLRALAAVLAEVADQAAHATEESDPSRALYRRVLAQAATAGLVDIGTIGEETEFDPSRHQAPTGPAERVVVERPGFAWRAGGAQEEVVLLPAQVRRAEP</sequence>
<feature type="region of interest" description="Disordered" evidence="1">
    <location>
        <begin position="665"/>
        <end position="690"/>
    </location>
</feature>
<reference evidence="2 3" key="1">
    <citation type="submission" date="2020-08" db="EMBL/GenBank/DDBJ databases">
        <title>Whole-Genome Sequence of French Clinical Streptomyces mexicanus Strain Q0842.</title>
        <authorList>
            <person name="Boxberger M."/>
            <person name="La Scola B."/>
        </authorList>
    </citation>
    <scope>NUCLEOTIDE SEQUENCE [LARGE SCALE GENOMIC DNA]</scope>
    <source>
        <strain evidence="2 3">Marseille-Q0842</strain>
    </source>
</reference>
<name>A0A7X1LNZ9_9ACTN</name>
<feature type="compositionally biased region" description="Low complexity" evidence="1">
    <location>
        <begin position="581"/>
        <end position="594"/>
    </location>
</feature>
<dbReference type="EMBL" id="JACMHY010000002">
    <property type="protein sequence ID" value="MBC2864475.1"/>
    <property type="molecule type" value="Genomic_DNA"/>
</dbReference>
<protein>
    <submittedName>
        <fullName evidence="2">Uncharacterized protein</fullName>
    </submittedName>
</protein>
<feature type="compositionally biased region" description="Acidic residues" evidence="1">
    <location>
        <begin position="535"/>
        <end position="548"/>
    </location>
</feature>
<evidence type="ECO:0000256" key="1">
    <source>
        <dbReference type="SAM" id="MobiDB-lite"/>
    </source>
</evidence>
<keyword evidence="3" id="KW-1185">Reference proteome</keyword>
<evidence type="ECO:0000313" key="3">
    <source>
        <dbReference type="Proteomes" id="UP000517694"/>
    </source>
</evidence>
<comment type="caution">
    <text evidence="2">The sequence shown here is derived from an EMBL/GenBank/DDBJ whole genome shotgun (WGS) entry which is preliminary data.</text>
</comment>
<proteinExistence type="predicted"/>
<evidence type="ECO:0000313" key="2">
    <source>
        <dbReference type="EMBL" id="MBC2864475.1"/>
    </source>
</evidence>
<feature type="compositionally biased region" description="Low complexity" evidence="1">
    <location>
        <begin position="433"/>
        <end position="445"/>
    </location>
</feature>
<gene>
    <name evidence="2" type="ORF">H1R13_05525</name>
</gene>